<gene>
    <name evidence="1" type="ORF">TPSB3V08_LOCUS7502</name>
</gene>
<sequence>MSSEYAAILLSTVGSSEIVPGKLTDSEVGRGHHITTLLLLTDAQVEDIAKVGLLLVYESISKLSKTAILTFEGEMEARPSFELTELEAPDRFNLPHIDSEIDVILVVALLVAVCSAQWYGDLVSSSAAAAASASVAGHSGGWGGYPGGWGGYPGDWGGNPTLKTQVTTPYNKVWNFKDN</sequence>
<name>A0A7R9DCG1_TIMPO</name>
<evidence type="ECO:0000313" key="1">
    <source>
        <dbReference type="EMBL" id="CAD7410701.1"/>
    </source>
</evidence>
<accession>A0A7R9DCG1</accession>
<dbReference type="AlphaFoldDB" id="A0A7R9DCG1"/>
<protein>
    <submittedName>
        <fullName evidence="1">Uncharacterized protein</fullName>
    </submittedName>
</protein>
<proteinExistence type="predicted"/>
<dbReference type="EMBL" id="OD004926">
    <property type="protein sequence ID" value="CAD7410701.1"/>
    <property type="molecule type" value="Genomic_DNA"/>
</dbReference>
<organism evidence="1">
    <name type="scientific">Timema poppense</name>
    <name type="common">Walking stick</name>
    <dbReference type="NCBI Taxonomy" id="170557"/>
    <lineage>
        <taxon>Eukaryota</taxon>
        <taxon>Metazoa</taxon>
        <taxon>Ecdysozoa</taxon>
        <taxon>Arthropoda</taxon>
        <taxon>Hexapoda</taxon>
        <taxon>Insecta</taxon>
        <taxon>Pterygota</taxon>
        <taxon>Neoptera</taxon>
        <taxon>Polyneoptera</taxon>
        <taxon>Phasmatodea</taxon>
        <taxon>Timematodea</taxon>
        <taxon>Timematoidea</taxon>
        <taxon>Timematidae</taxon>
        <taxon>Timema</taxon>
    </lineage>
</organism>
<reference evidence="1" key="1">
    <citation type="submission" date="2020-11" db="EMBL/GenBank/DDBJ databases">
        <authorList>
            <person name="Tran Van P."/>
        </authorList>
    </citation>
    <scope>NUCLEOTIDE SEQUENCE</scope>
</reference>